<dbReference type="AlphaFoldDB" id="A0AAJ1CDX4"/>
<evidence type="ECO:0000313" key="1">
    <source>
        <dbReference type="EMBL" id="MCQ5082389.1"/>
    </source>
</evidence>
<reference evidence="1" key="1">
    <citation type="submission" date="2022-06" db="EMBL/GenBank/DDBJ databases">
        <title>Isolation of gut microbiota from human fecal samples.</title>
        <authorList>
            <person name="Pamer E.G."/>
            <person name="Barat B."/>
            <person name="Waligurski E."/>
            <person name="Medina S."/>
            <person name="Paddock L."/>
            <person name="Mostad J."/>
        </authorList>
    </citation>
    <scope>NUCLEOTIDE SEQUENCE</scope>
    <source>
        <strain evidence="1">DFI.6.22</strain>
    </source>
</reference>
<evidence type="ECO:0000313" key="2">
    <source>
        <dbReference type="Proteomes" id="UP001205035"/>
    </source>
</evidence>
<dbReference type="SUPFAM" id="SSF51735">
    <property type="entry name" value="NAD(P)-binding Rossmann-fold domains"/>
    <property type="match status" value="1"/>
</dbReference>
<gene>
    <name evidence="1" type="ORF">NE651_05740</name>
</gene>
<comment type="caution">
    <text evidence="1">The sequence shown here is derived from an EMBL/GenBank/DDBJ whole genome shotgun (WGS) entry which is preliminary data.</text>
</comment>
<dbReference type="EMBL" id="JANGBQ010000006">
    <property type="protein sequence ID" value="MCQ5082389.1"/>
    <property type="molecule type" value="Genomic_DNA"/>
</dbReference>
<sequence>MRHDGAEEAVVVWLCSPGASYITGQAITVDGGYTAM</sequence>
<dbReference type="Proteomes" id="UP001205035">
    <property type="component" value="Unassembled WGS sequence"/>
</dbReference>
<accession>A0AAJ1CDX4</accession>
<proteinExistence type="predicted"/>
<dbReference type="RefSeq" id="WP_232044668.1">
    <property type="nucleotide sequence ID" value="NZ_AP031440.1"/>
</dbReference>
<dbReference type="Pfam" id="PF13561">
    <property type="entry name" value="adh_short_C2"/>
    <property type="match status" value="1"/>
</dbReference>
<name>A0AAJ1CDX4_9BACT</name>
<dbReference type="InterPro" id="IPR002347">
    <property type="entry name" value="SDR_fam"/>
</dbReference>
<protein>
    <submittedName>
        <fullName evidence="1">SDR family oxidoreductase</fullName>
    </submittedName>
</protein>
<organism evidence="1 2">
    <name type="scientific">Alistipes onderdonkii</name>
    <dbReference type="NCBI Taxonomy" id="328813"/>
    <lineage>
        <taxon>Bacteria</taxon>
        <taxon>Pseudomonadati</taxon>
        <taxon>Bacteroidota</taxon>
        <taxon>Bacteroidia</taxon>
        <taxon>Bacteroidales</taxon>
        <taxon>Rikenellaceae</taxon>
        <taxon>Alistipes</taxon>
    </lineage>
</organism>
<dbReference type="InterPro" id="IPR036291">
    <property type="entry name" value="NAD(P)-bd_dom_sf"/>
</dbReference>
<dbReference type="Gene3D" id="3.40.50.720">
    <property type="entry name" value="NAD(P)-binding Rossmann-like Domain"/>
    <property type="match status" value="1"/>
</dbReference>